<evidence type="ECO:0000313" key="2">
    <source>
        <dbReference type="Proteomes" id="UP000011770"/>
    </source>
</evidence>
<comment type="caution">
    <text evidence="1">The sequence shown here is derived from an EMBL/GenBank/DDBJ whole genome shotgun (WGS) entry which is preliminary data.</text>
</comment>
<gene>
    <name evidence="1" type="ORF">LEP1GSC188_4260</name>
</gene>
<dbReference type="AlphaFoldDB" id="M3FU57"/>
<sequence>MSSTVETEKEFFKSRSSYNFWNLFVNSRFVVVPHFKNRFTKFKFQLFTKK</sequence>
<protein>
    <submittedName>
        <fullName evidence="1">Uncharacterized protein</fullName>
    </submittedName>
</protein>
<evidence type="ECO:0000313" key="1">
    <source>
        <dbReference type="EMBL" id="EMF83812.1"/>
    </source>
</evidence>
<reference evidence="1 2" key="1">
    <citation type="submission" date="2013-01" db="EMBL/GenBank/DDBJ databases">
        <authorList>
            <person name="Harkins D.M."/>
            <person name="Durkin A.S."/>
            <person name="Brinkac L.M."/>
            <person name="Haft D.H."/>
            <person name="Selengut J.D."/>
            <person name="Sanka R."/>
            <person name="DePew J."/>
            <person name="Purushe J."/>
            <person name="Tulsiani S.M."/>
            <person name="Graham G.C."/>
            <person name="Burns M.-A."/>
            <person name="Dohnt M.F."/>
            <person name="Smythe L.D."/>
            <person name="McKay D.B."/>
            <person name="Craig S.B."/>
            <person name="Vinetz J.M."/>
            <person name="Sutton G.G."/>
            <person name="Nierman W.C."/>
            <person name="Fouts D.E."/>
        </authorList>
    </citation>
    <scope>NUCLEOTIDE SEQUENCE [LARGE SCALE GENOMIC DNA]</scope>
    <source>
        <strain evidence="1 2">LT2116</strain>
    </source>
</reference>
<proteinExistence type="predicted"/>
<organism evidence="1 2">
    <name type="scientific">Leptospira weilii serovar Topaz str. LT2116</name>
    <dbReference type="NCBI Taxonomy" id="1088540"/>
    <lineage>
        <taxon>Bacteria</taxon>
        <taxon>Pseudomonadati</taxon>
        <taxon>Spirochaetota</taxon>
        <taxon>Spirochaetia</taxon>
        <taxon>Leptospirales</taxon>
        <taxon>Leptospiraceae</taxon>
        <taxon>Leptospira</taxon>
    </lineage>
</organism>
<dbReference type="Proteomes" id="UP000011770">
    <property type="component" value="Unassembled WGS sequence"/>
</dbReference>
<accession>M3FU57</accession>
<name>M3FU57_9LEPT</name>
<dbReference type="EMBL" id="AHOR02000010">
    <property type="protein sequence ID" value="EMF83812.1"/>
    <property type="molecule type" value="Genomic_DNA"/>
</dbReference>